<comment type="caution">
    <text evidence="2">The sequence shown here is derived from an EMBL/GenBank/DDBJ whole genome shotgun (WGS) entry which is preliminary data.</text>
</comment>
<keyword evidence="1" id="KW-0812">Transmembrane</keyword>
<dbReference type="PATRIC" id="fig|1305737.6.peg.2709"/>
<feature type="transmembrane region" description="Helical" evidence="1">
    <location>
        <begin position="194"/>
        <end position="211"/>
    </location>
</feature>
<dbReference type="eggNOG" id="COG2031">
    <property type="taxonomic scope" value="Bacteria"/>
</dbReference>
<accession>A0A0P7Y8I6</accession>
<evidence type="ECO:0000313" key="3">
    <source>
        <dbReference type="Proteomes" id="UP000050421"/>
    </source>
</evidence>
<sequence length="438" mass="47584">MVLKKNTQGFAFPSPFDIVLILTVFVFAGALILSLRNGNDFLSSIQQTVFSWKDGFFSLLEFTLQMMIILVFGYALALAKPVHSFLKKISKIPNTSLQAVLFTALITMGAGLLNWGFGLVVGALLARFVSLAMEEKSIACNSALLASAGYLGMAVWHGGLSGSATLKVAEEDHFLSDSIGQVTVDRTLFSLENLLITGGLVVVFLLILLRLNSKNQTAEKPKYSHPLRPIPVGGFLSKGMIVGLLFLLVFISLIWSESGSGLGFLNLNLVNFLLFGFTLFVYRDLNRFSEAVGEGIKSATDIFIQFPFYAGILGMVTQSGMIDLLASLFVDNANSDLLGVFTLFSAAFVNLLIPSGGGQWAVQGPIIMQASQALGIDPAKSILAFAYGDQISNLLQPFWALPLLAITGIKASQLIRYTAWLFLGGFIYLMFCLFFFFS</sequence>
<dbReference type="PANTHER" id="PTHR41983:SF2">
    <property type="entry name" value="SHORT-CHAIN FATTY ACID TRANSPORTER-RELATED"/>
    <property type="match status" value="1"/>
</dbReference>
<feature type="transmembrane region" description="Helical" evidence="1">
    <location>
        <begin position="261"/>
        <end position="282"/>
    </location>
</feature>
<feature type="transmembrane region" description="Helical" evidence="1">
    <location>
        <begin position="12"/>
        <end position="35"/>
    </location>
</feature>
<feature type="transmembrane region" description="Helical" evidence="1">
    <location>
        <begin position="99"/>
        <end position="126"/>
    </location>
</feature>
<feature type="transmembrane region" description="Helical" evidence="1">
    <location>
        <begin position="337"/>
        <end position="353"/>
    </location>
</feature>
<organism evidence="2 3">
    <name type="scientific">Algoriphagus marincola HL-49</name>
    <dbReference type="NCBI Taxonomy" id="1305737"/>
    <lineage>
        <taxon>Bacteria</taxon>
        <taxon>Pseudomonadati</taxon>
        <taxon>Bacteroidota</taxon>
        <taxon>Cytophagia</taxon>
        <taxon>Cytophagales</taxon>
        <taxon>Cyclobacteriaceae</taxon>
        <taxon>Algoriphagus</taxon>
    </lineage>
</organism>
<feature type="transmembrane region" description="Helical" evidence="1">
    <location>
        <begin position="417"/>
        <end position="437"/>
    </location>
</feature>
<keyword evidence="1" id="KW-1133">Transmembrane helix</keyword>
<dbReference type="Pfam" id="PF02667">
    <property type="entry name" value="SCFA_trans"/>
    <property type="match status" value="1"/>
</dbReference>
<protein>
    <submittedName>
        <fullName evidence="2">Short-chain fatty acid transporter AtoE</fullName>
    </submittedName>
</protein>
<keyword evidence="1" id="KW-0472">Membrane</keyword>
<feature type="transmembrane region" description="Helical" evidence="1">
    <location>
        <begin position="138"/>
        <end position="156"/>
    </location>
</feature>
<dbReference type="Proteomes" id="UP000050421">
    <property type="component" value="Unassembled WGS sequence"/>
</dbReference>
<dbReference type="AlphaFoldDB" id="A0A0P7Y8I6"/>
<evidence type="ECO:0000256" key="1">
    <source>
        <dbReference type="SAM" id="Phobius"/>
    </source>
</evidence>
<dbReference type="STRING" id="1305737.GCA_000526355_00719"/>
<gene>
    <name evidence="2" type="primary">atoE</name>
    <name evidence="2" type="ORF">HLUCCX10_10440</name>
</gene>
<dbReference type="GO" id="GO:0005886">
    <property type="term" value="C:plasma membrane"/>
    <property type="evidence" value="ECO:0007669"/>
    <property type="project" value="TreeGrafter"/>
</dbReference>
<evidence type="ECO:0000313" key="2">
    <source>
        <dbReference type="EMBL" id="KPQ14593.1"/>
    </source>
</evidence>
<dbReference type="EMBL" id="LJXT01000062">
    <property type="protein sequence ID" value="KPQ14593.1"/>
    <property type="molecule type" value="Genomic_DNA"/>
</dbReference>
<feature type="transmembrane region" description="Helical" evidence="1">
    <location>
        <begin position="232"/>
        <end position="255"/>
    </location>
</feature>
<reference evidence="2 3" key="1">
    <citation type="submission" date="2015-09" db="EMBL/GenBank/DDBJ databases">
        <title>Identification and resolution of microdiversity through metagenomic sequencing of parallel consortia.</title>
        <authorList>
            <person name="Nelson W.C."/>
            <person name="Romine M.F."/>
            <person name="Lindemann S.R."/>
        </authorList>
    </citation>
    <scope>NUCLEOTIDE SEQUENCE [LARGE SCALE GENOMIC DNA]</scope>
    <source>
        <strain evidence="2">HL-49</strain>
    </source>
</reference>
<feature type="transmembrane region" description="Helical" evidence="1">
    <location>
        <begin position="56"/>
        <end position="79"/>
    </location>
</feature>
<name>A0A0P7Y8I6_9BACT</name>
<dbReference type="InterPro" id="IPR006160">
    <property type="entry name" value="SCFA_transpt_AtoE"/>
</dbReference>
<proteinExistence type="predicted"/>
<feature type="transmembrane region" description="Helical" evidence="1">
    <location>
        <begin position="302"/>
        <end position="325"/>
    </location>
</feature>
<dbReference type="PANTHER" id="PTHR41983">
    <property type="entry name" value="SHORT-CHAIN FATTY ACID TRANSPORTER-RELATED"/>
    <property type="match status" value="1"/>
</dbReference>